<evidence type="ECO:0000313" key="4">
    <source>
        <dbReference type="Proteomes" id="UP000185680"/>
    </source>
</evidence>
<organism evidence="1 4">
    <name type="scientific">Hydrogenophaga crassostreae</name>
    <dbReference type="NCBI Taxonomy" id="1763535"/>
    <lineage>
        <taxon>Bacteria</taxon>
        <taxon>Pseudomonadati</taxon>
        <taxon>Pseudomonadota</taxon>
        <taxon>Betaproteobacteria</taxon>
        <taxon>Burkholderiales</taxon>
        <taxon>Comamonadaceae</taxon>
        <taxon>Hydrogenophaga</taxon>
    </lineage>
</organism>
<dbReference type="AlphaFoldDB" id="A0A167IUG1"/>
<dbReference type="EMBL" id="LVWD01000003">
    <property type="protein sequence ID" value="OAD43600.1"/>
    <property type="molecule type" value="Genomic_DNA"/>
</dbReference>
<reference evidence="2 3" key="1">
    <citation type="submission" date="2016-02" db="EMBL/GenBank/DDBJ databases">
        <title>Draft genome sequence of Hydrogenophaga sp. LPB0072.</title>
        <authorList>
            <person name="Shin S.-K."/>
            <person name="Yi H."/>
        </authorList>
    </citation>
    <scope>NUCLEOTIDE SEQUENCE [LARGE SCALE GENOMIC DNA]</scope>
    <source>
        <strain evidence="2 3">LPB0072</strain>
    </source>
</reference>
<dbReference type="EMBL" id="CP017476">
    <property type="protein sequence ID" value="AOW14376.1"/>
    <property type="molecule type" value="Genomic_DNA"/>
</dbReference>
<dbReference type="RefSeq" id="WP_066085757.1">
    <property type="nucleotide sequence ID" value="NZ_CP017476.1"/>
</dbReference>
<gene>
    <name evidence="1" type="ORF">LPB072_17570</name>
    <name evidence="2" type="ORF">LPB72_03465</name>
</gene>
<evidence type="ECO:0000313" key="2">
    <source>
        <dbReference type="EMBL" id="OAD43600.1"/>
    </source>
</evidence>
<dbReference type="KEGG" id="hyl:LPB072_17570"/>
<name>A0A167IUG1_9BURK</name>
<keyword evidence="3" id="KW-1185">Reference proteome</keyword>
<evidence type="ECO:0000313" key="3">
    <source>
        <dbReference type="Proteomes" id="UP000185657"/>
    </source>
</evidence>
<protein>
    <submittedName>
        <fullName evidence="1">Uncharacterized protein</fullName>
    </submittedName>
</protein>
<proteinExistence type="predicted"/>
<dbReference type="Proteomes" id="UP000185657">
    <property type="component" value="Unassembled WGS sequence"/>
</dbReference>
<accession>A0A167IUG1</accession>
<dbReference type="Proteomes" id="UP000185680">
    <property type="component" value="Chromosome"/>
</dbReference>
<evidence type="ECO:0000313" key="1">
    <source>
        <dbReference type="EMBL" id="AOW14376.1"/>
    </source>
</evidence>
<dbReference type="OrthoDB" id="8899715at2"/>
<reference evidence="1 4" key="2">
    <citation type="submission" date="2016-10" db="EMBL/GenBank/DDBJ databases">
        <title>Hydorgenophaga sp. LPB0072 isolated from gastropod.</title>
        <authorList>
            <person name="Kim E."/>
            <person name="Yi H."/>
        </authorList>
    </citation>
    <scope>NUCLEOTIDE SEQUENCE [LARGE SCALE GENOMIC DNA]</scope>
    <source>
        <strain evidence="1 4">LPB0072</strain>
    </source>
</reference>
<sequence>MGLMDKIFGSKVTYPPLPAGNEAVARLDEVKAPLEELAYKVSDHMEVVPAEHEAFVFFGKPPKNFGIAWIHDGKVTGLKEFAAEHGLSPIDVGQLIVQLGEAYQHASEAPRYSAEFGGKQMVVIPSTGLEQEVHQIIANTLH</sequence>